<dbReference type="GO" id="GO:0006309">
    <property type="term" value="P:apoptotic DNA fragmentation"/>
    <property type="evidence" value="ECO:0007669"/>
    <property type="project" value="TreeGrafter"/>
</dbReference>
<evidence type="ECO:0000256" key="2">
    <source>
        <dbReference type="ARBA" id="ARBA00022801"/>
    </source>
</evidence>
<dbReference type="PANTHER" id="PTHR10858:SF23">
    <property type="entry name" value="DEOXYRIBONUCLEASE II"/>
    <property type="match status" value="1"/>
</dbReference>
<evidence type="ECO:0000313" key="5">
    <source>
        <dbReference type="Proteomes" id="UP001152320"/>
    </source>
</evidence>
<sequence>MTALHQVIWVLAMLALTFTLRATGGSIGCKDLDGNNVDWFYVYKIPKIKESKLPLIQKGVAFYYLDVNQQTFQLSNLAMSDQDNPVARTLNQTYNQQDELASVMYNDEWPDGRKTEARGHTKGVVAFNSNTGFWLIHSVPKFPSNSSYSWPSNALDNGQSMLCVTFSSSSMEDIAKQMMYTYPYVYSKNLPSDLLALAPTFAEVTKGHHVKGPLWTNKVTLSSKQGQLFVHYAKFTKFYDDLYVEFVAPDMKSNLETETWRNGRNPLESNCSSSFDVKNIQEISFPEVDFPSTKDHSKIAIADDSLQMICVGDINRALGQYVRGGGTLCSKLPSVWKQYTNIIAKVEPCP</sequence>
<comment type="similarity">
    <text evidence="1">Belongs to the DNase II family.</text>
</comment>
<dbReference type="EMBL" id="JAIZAY010000007">
    <property type="protein sequence ID" value="KAJ8039513.1"/>
    <property type="molecule type" value="Genomic_DNA"/>
</dbReference>
<organism evidence="4 5">
    <name type="scientific">Holothuria leucospilota</name>
    <name type="common">Black long sea cucumber</name>
    <name type="synonym">Mertensiothuria leucospilota</name>
    <dbReference type="NCBI Taxonomy" id="206669"/>
    <lineage>
        <taxon>Eukaryota</taxon>
        <taxon>Metazoa</taxon>
        <taxon>Echinodermata</taxon>
        <taxon>Eleutherozoa</taxon>
        <taxon>Echinozoa</taxon>
        <taxon>Holothuroidea</taxon>
        <taxon>Aspidochirotacea</taxon>
        <taxon>Aspidochirotida</taxon>
        <taxon>Holothuriidae</taxon>
        <taxon>Holothuria</taxon>
    </lineage>
</organism>
<keyword evidence="2" id="KW-0378">Hydrolase</keyword>
<dbReference type="CDD" id="cd09120">
    <property type="entry name" value="PLDc_DNaseII_1"/>
    <property type="match status" value="1"/>
</dbReference>
<dbReference type="InterPro" id="IPR004947">
    <property type="entry name" value="DNase_II"/>
</dbReference>
<gene>
    <name evidence="4" type="ORF">HOLleu_17259</name>
</gene>
<name>A0A9Q1C595_HOLLE</name>
<evidence type="ECO:0000313" key="4">
    <source>
        <dbReference type="EMBL" id="KAJ8039513.1"/>
    </source>
</evidence>
<comment type="caution">
    <text evidence="4">The sequence shown here is derived from an EMBL/GenBank/DDBJ whole genome shotgun (WGS) entry which is preliminary data.</text>
</comment>
<proteinExistence type="inferred from homology"/>
<protein>
    <submittedName>
        <fullName evidence="4">Plancitoxin-1</fullName>
    </submittedName>
</protein>
<keyword evidence="5" id="KW-1185">Reference proteome</keyword>
<feature type="chain" id="PRO_5040289883" evidence="3">
    <location>
        <begin position="20"/>
        <end position="350"/>
    </location>
</feature>
<dbReference type="AlphaFoldDB" id="A0A9Q1C595"/>
<dbReference type="OrthoDB" id="10261598at2759"/>
<feature type="signal peptide" evidence="3">
    <location>
        <begin position="1"/>
        <end position="19"/>
    </location>
</feature>
<evidence type="ECO:0000256" key="1">
    <source>
        <dbReference type="ARBA" id="ARBA00007527"/>
    </source>
</evidence>
<dbReference type="Proteomes" id="UP001152320">
    <property type="component" value="Chromosome 7"/>
</dbReference>
<keyword evidence="3" id="KW-0732">Signal</keyword>
<dbReference type="GO" id="GO:0004531">
    <property type="term" value="F:deoxyribonuclease II activity"/>
    <property type="evidence" value="ECO:0007669"/>
    <property type="project" value="InterPro"/>
</dbReference>
<dbReference type="CDD" id="cd09121">
    <property type="entry name" value="PLDc_DNaseII_2"/>
    <property type="match status" value="1"/>
</dbReference>
<reference evidence="4" key="1">
    <citation type="submission" date="2021-10" db="EMBL/GenBank/DDBJ databases">
        <title>Tropical sea cucumber genome reveals ecological adaptation and Cuvierian tubules defense mechanism.</title>
        <authorList>
            <person name="Chen T."/>
        </authorList>
    </citation>
    <scope>NUCLEOTIDE SEQUENCE</scope>
    <source>
        <strain evidence="4">Nanhai2018</strain>
        <tissue evidence="4">Muscle</tissue>
    </source>
</reference>
<accession>A0A9Q1C595</accession>
<dbReference type="PANTHER" id="PTHR10858">
    <property type="entry name" value="DEOXYRIBONUCLEASE II"/>
    <property type="match status" value="1"/>
</dbReference>
<evidence type="ECO:0000256" key="3">
    <source>
        <dbReference type="SAM" id="SignalP"/>
    </source>
</evidence>
<dbReference type="Pfam" id="PF03265">
    <property type="entry name" value="DNase_II"/>
    <property type="match status" value="1"/>
</dbReference>